<accession>M3ALF9</accession>
<dbReference type="Pfam" id="PF11566">
    <property type="entry name" value="PI31_Prot_N"/>
    <property type="match status" value="1"/>
</dbReference>
<evidence type="ECO:0000256" key="3">
    <source>
        <dbReference type="ARBA" id="ARBA00006405"/>
    </source>
</evidence>
<dbReference type="Gene3D" id="3.40.1000.30">
    <property type="match status" value="1"/>
</dbReference>
<evidence type="ECO:0000256" key="6">
    <source>
        <dbReference type="ARBA" id="ARBA00022553"/>
    </source>
</evidence>
<dbReference type="InterPro" id="IPR045128">
    <property type="entry name" value="PI31-like"/>
</dbReference>
<dbReference type="eggNOG" id="ENOG502RZMJ">
    <property type="taxonomic scope" value="Eukaryota"/>
</dbReference>
<evidence type="ECO:0000313" key="15">
    <source>
        <dbReference type="Proteomes" id="UP000016932"/>
    </source>
</evidence>
<feature type="region of interest" description="Disordered" evidence="11">
    <location>
        <begin position="185"/>
        <end position="372"/>
    </location>
</feature>
<organism evidence="14 15">
    <name type="scientific">Pseudocercospora fijiensis (strain CIRAD86)</name>
    <name type="common">Black leaf streak disease fungus</name>
    <name type="synonym">Mycosphaerella fijiensis</name>
    <dbReference type="NCBI Taxonomy" id="383855"/>
    <lineage>
        <taxon>Eukaryota</taxon>
        <taxon>Fungi</taxon>
        <taxon>Dikarya</taxon>
        <taxon>Ascomycota</taxon>
        <taxon>Pezizomycotina</taxon>
        <taxon>Dothideomycetes</taxon>
        <taxon>Dothideomycetidae</taxon>
        <taxon>Mycosphaerellales</taxon>
        <taxon>Mycosphaerellaceae</taxon>
        <taxon>Pseudocercospora</taxon>
    </lineage>
</organism>
<keyword evidence="15" id="KW-1185">Reference proteome</keyword>
<evidence type="ECO:0000256" key="11">
    <source>
        <dbReference type="SAM" id="MobiDB-lite"/>
    </source>
</evidence>
<comment type="function">
    <text evidence="10">Plays an important role in control of proteasome function. Inhibits the hydrolysis of protein and peptide substrates by the 20S proteasome. Also inhibits the activation of the proteasome by the proteasome regulatory proteins PA700 and PA28.</text>
</comment>
<dbReference type="STRING" id="383855.M3ALF9"/>
<evidence type="ECO:0000256" key="4">
    <source>
        <dbReference type="ARBA" id="ARBA00022481"/>
    </source>
</evidence>
<feature type="domain" description="PI31 proteasome regulator C-terminal" evidence="12">
    <location>
        <begin position="276"/>
        <end position="344"/>
    </location>
</feature>
<keyword evidence="9" id="KW-0007">Acetylation</keyword>
<evidence type="ECO:0000256" key="1">
    <source>
        <dbReference type="ARBA" id="ARBA00004240"/>
    </source>
</evidence>
<dbReference type="HOGENOM" id="CLU_044125_2_0_1"/>
<dbReference type="PANTHER" id="PTHR13266">
    <property type="entry name" value="PROTEASOME INHIBITOR"/>
    <property type="match status" value="1"/>
</dbReference>
<sequence>MADTPPLHALSGQSISRFMVASFPKDATPQLRNAYDAIALAAHASMLAVGFRLVGLGEEHRIEAQSSPDEPEPIPSEWNAQSGSYAFRYKHGQSSMEFLVKVTRMGNKANIVGMGLGDDRIHQFELKVDEYVSAGNLPLELSEEEGGEEEKARKVVDAFINVGRLSDFGSLMRVKLIQKLAPSLQKEGYEETREGQSTNTTREPAPGREDNRPQRNPLREDRDPEPARPYPLHDPLAQPGRPRAPLPEPIPGFEDEFEIQRPRPPRGMQPGGFPRYGDRDLYPQGLGPNDPLRGGVGPGLGGMGGGGGMHPTFDDPLFAGQGRRGPEFDPQAPPGARFDPPFGPGQGGHPRGAGMGGRPPNPFGGFGDGDFI</sequence>
<keyword evidence="6" id="KW-0597">Phosphoprotein</keyword>
<dbReference type="OrthoDB" id="68090at2759"/>
<evidence type="ECO:0000256" key="7">
    <source>
        <dbReference type="ARBA" id="ARBA00022824"/>
    </source>
</evidence>
<dbReference type="GO" id="GO:0070628">
    <property type="term" value="F:proteasome binding"/>
    <property type="evidence" value="ECO:0007669"/>
    <property type="project" value="InterPro"/>
</dbReference>
<dbReference type="Proteomes" id="UP000016932">
    <property type="component" value="Unassembled WGS sequence"/>
</dbReference>
<dbReference type="GO" id="GO:0004866">
    <property type="term" value="F:endopeptidase inhibitor activity"/>
    <property type="evidence" value="ECO:0007669"/>
    <property type="project" value="InterPro"/>
</dbReference>
<name>M3ALF9_PSEFD</name>
<gene>
    <name evidence="14" type="ORF">MYCFIDRAFT_212339</name>
</gene>
<evidence type="ECO:0000256" key="10">
    <source>
        <dbReference type="ARBA" id="ARBA00024805"/>
    </source>
</evidence>
<feature type="compositionally biased region" description="Gly residues" evidence="11">
    <location>
        <begin position="294"/>
        <end position="309"/>
    </location>
</feature>
<protein>
    <submittedName>
        <fullName evidence="14">Uncharacterized protein</fullName>
    </submittedName>
</protein>
<dbReference type="VEuPathDB" id="FungiDB:MYCFIDRAFT_212339"/>
<dbReference type="GO" id="GO:0005783">
    <property type="term" value="C:endoplasmic reticulum"/>
    <property type="evidence" value="ECO:0007669"/>
    <property type="project" value="UniProtKB-SubCell"/>
</dbReference>
<dbReference type="KEGG" id="pfj:MYCFIDRAFT_212339"/>
<dbReference type="GO" id="GO:0000502">
    <property type="term" value="C:proteasome complex"/>
    <property type="evidence" value="ECO:0007669"/>
    <property type="project" value="UniProtKB-KW"/>
</dbReference>
<keyword evidence="7" id="KW-0256">Endoplasmic reticulum</keyword>
<evidence type="ECO:0000259" key="13">
    <source>
        <dbReference type="Pfam" id="PF11566"/>
    </source>
</evidence>
<evidence type="ECO:0000313" key="14">
    <source>
        <dbReference type="EMBL" id="EME78257.1"/>
    </source>
</evidence>
<dbReference type="RefSeq" id="XP_007930666.1">
    <property type="nucleotide sequence ID" value="XM_007932475.1"/>
</dbReference>
<evidence type="ECO:0000259" key="12">
    <source>
        <dbReference type="Pfam" id="PF08577"/>
    </source>
</evidence>
<reference evidence="14 15" key="1">
    <citation type="journal article" date="2012" name="PLoS Pathog.">
        <title>Diverse lifestyles and strategies of plant pathogenesis encoded in the genomes of eighteen Dothideomycetes fungi.</title>
        <authorList>
            <person name="Ohm R.A."/>
            <person name="Feau N."/>
            <person name="Henrissat B."/>
            <person name="Schoch C.L."/>
            <person name="Horwitz B.A."/>
            <person name="Barry K.W."/>
            <person name="Condon B.J."/>
            <person name="Copeland A.C."/>
            <person name="Dhillon B."/>
            <person name="Glaser F."/>
            <person name="Hesse C.N."/>
            <person name="Kosti I."/>
            <person name="LaButti K."/>
            <person name="Lindquist E.A."/>
            <person name="Lucas S."/>
            <person name="Salamov A.A."/>
            <person name="Bradshaw R.E."/>
            <person name="Ciuffetti L."/>
            <person name="Hamelin R.C."/>
            <person name="Kema G.H.J."/>
            <person name="Lawrence C."/>
            <person name="Scott J.A."/>
            <person name="Spatafora J.W."/>
            <person name="Turgeon B.G."/>
            <person name="de Wit P.J.G.M."/>
            <person name="Zhong S."/>
            <person name="Goodwin S.B."/>
            <person name="Grigoriev I.V."/>
        </authorList>
    </citation>
    <scope>NUCLEOTIDE SEQUENCE [LARGE SCALE GENOMIC DNA]</scope>
    <source>
        <strain evidence="14 15">CIRAD86</strain>
    </source>
</reference>
<keyword evidence="5" id="KW-0963">Cytoplasm</keyword>
<dbReference type="EMBL" id="KB446563">
    <property type="protein sequence ID" value="EME78257.1"/>
    <property type="molecule type" value="Genomic_DNA"/>
</dbReference>
<dbReference type="InterPro" id="IPR021625">
    <property type="entry name" value="PI31_Prot_N"/>
</dbReference>
<dbReference type="GeneID" id="19337682"/>
<feature type="domain" description="PI31 proteasome regulator N-terminal" evidence="13">
    <location>
        <begin position="28"/>
        <end position="187"/>
    </location>
</feature>
<feature type="compositionally biased region" description="Low complexity" evidence="11">
    <location>
        <begin position="266"/>
        <end position="275"/>
    </location>
</feature>
<keyword evidence="4" id="KW-0488">Methylation</keyword>
<evidence type="ECO:0000256" key="2">
    <source>
        <dbReference type="ARBA" id="ARBA00004496"/>
    </source>
</evidence>
<dbReference type="AlphaFoldDB" id="M3ALF9"/>
<evidence type="ECO:0000256" key="5">
    <source>
        <dbReference type="ARBA" id="ARBA00022490"/>
    </source>
</evidence>
<dbReference type="InterPro" id="IPR013886">
    <property type="entry name" value="PI31_Prot_C"/>
</dbReference>
<keyword evidence="8" id="KW-0647">Proteasome</keyword>
<feature type="compositionally biased region" description="Gly residues" evidence="11">
    <location>
        <begin position="344"/>
        <end position="357"/>
    </location>
</feature>
<dbReference type="PANTHER" id="PTHR13266:SF1">
    <property type="entry name" value="PROTEASOME INHIBITOR PI31 SUBUNIT"/>
    <property type="match status" value="1"/>
</dbReference>
<evidence type="ECO:0000256" key="9">
    <source>
        <dbReference type="ARBA" id="ARBA00022990"/>
    </source>
</evidence>
<evidence type="ECO:0000256" key="8">
    <source>
        <dbReference type="ARBA" id="ARBA00022942"/>
    </source>
</evidence>
<comment type="similarity">
    <text evidence="3">Belongs to the proteasome inhibitor PI31 family.</text>
</comment>
<dbReference type="Pfam" id="PF08577">
    <property type="entry name" value="PI31_Prot_C"/>
    <property type="match status" value="1"/>
</dbReference>
<comment type="subcellular location">
    <subcellularLocation>
        <location evidence="2">Cytoplasm</location>
    </subcellularLocation>
    <subcellularLocation>
        <location evidence="1">Endoplasmic reticulum</location>
    </subcellularLocation>
</comment>
<dbReference type="GO" id="GO:0043161">
    <property type="term" value="P:proteasome-mediated ubiquitin-dependent protein catabolic process"/>
    <property type="evidence" value="ECO:0007669"/>
    <property type="project" value="InterPro"/>
</dbReference>
<feature type="compositionally biased region" description="Basic and acidic residues" evidence="11">
    <location>
        <begin position="205"/>
        <end position="226"/>
    </location>
</feature>
<proteinExistence type="inferred from homology"/>